<name>A0A132DQ90_BURVI</name>
<sequence length="337" mass="37281">MGRYRRVCLRFVVTSSIAGFALLASPLHARAADGAPDLPATPKSADRTIDVYAVYGDGRATEGGDMHWRAYEVGFGDVLNDYLSVYVAYLNEGHPLDHHRDGFAALGSFRWPLANRWVLELSAGPYFSMDTTHVDNEARNDKRWGVRASAAMRYYVVPDRFFVKVQYNHVQMLGGFNSDAVLFGIGSDFGGQSHPAVSDGKTQVAVWAGTSQTNRPQVPMEKGYMVEVRRPFGTAWAYSASFVYEGNNGVAGRRGVAAQFWYVAPVGSNWTLSAGVGPYLSRDRDEASSQTRLNALLSAQVSYQVTEDWAASVRFNRVATRNDKDQDMFMVGVAHRF</sequence>
<comment type="caution">
    <text evidence="2">The sequence shown here is derived from an EMBL/GenBank/DDBJ whole genome shotgun (WGS) entry which is preliminary data.</text>
</comment>
<dbReference type="EMBL" id="PVHK01000118">
    <property type="protein sequence ID" value="PRH41286.1"/>
    <property type="molecule type" value="Genomic_DNA"/>
</dbReference>
<evidence type="ECO:0000256" key="1">
    <source>
        <dbReference type="ARBA" id="ARBA00004442"/>
    </source>
</evidence>
<organism evidence="2 3">
    <name type="scientific">Burkholderia vietnamiensis</name>
    <dbReference type="NCBI Taxonomy" id="60552"/>
    <lineage>
        <taxon>Bacteria</taxon>
        <taxon>Pseudomonadati</taxon>
        <taxon>Pseudomonadota</taxon>
        <taxon>Betaproteobacteria</taxon>
        <taxon>Burkholderiales</taxon>
        <taxon>Burkholderiaceae</taxon>
        <taxon>Burkholderia</taxon>
        <taxon>Burkholderia cepacia complex</taxon>
    </lineage>
</organism>
<dbReference type="Proteomes" id="UP000237632">
    <property type="component" value="Unassembled WGS sequence"/>
</dbReference>
<evidence type="ECO:0000313" key="3">
    <source>
        <dbReference type="Proteomes" id="UP000237632"/>
    </source>
</evidence>
<dbReference type="AlphaFoldDB" id="A0A132DQ90"/>
<dbReference type="GO" id="GO:0009279">
    <property type="term" value="C:cell outer membrane"/>
    <property type="evidence" value="ECO:0007669"/>
    <property type="project" value="UniProtKB-SubCell"/>
</dbReference>
<reference evidence="2 3" key="1">
    <citation type="submission" date="2018-03" db="EMBL/GenBank/DDBJ databases">
        <authorList>
            <person name="Nguyen K."/>
            <person name="Fouts D."/>
            <person name="Sutton G."/>
        </authorList>
    </citation>
    <scope>NUCLEOTIDE SEQUENCE [LARGE SCALE GENOMIC DNA]</scope>
    <source>
        <strain evidence="2 3">AU3578</strain>
    </source>
</reference>
<dbReference type="Gene3D" id="2.40.160.20">
    <property type="match status" value="2"/>
</dbReference>
<accession>A0A132DQ90</accession>
<gene>
    <name evidence="2" type="ORF">C6T65_16285</name>
</gene>
<evidence type="ECO:0000313" key="2">
    <source>
        <dbReference type="EMBL" id="PRH41286.1"/>
    </source>
</evidence>
<dbReference type="RefSeq" id="WP_046428134.1">
    <property type="nucleotide sequence ID" value="NZ_CADFEV010000013.1"/>
</dbReference>
<comment type="subcellular location">
    <subcellularLocation>
        <location evidence="1">Cell outer membrane</location>
    </subcellularLocation>
</comment>
<proteinExistence type="predicted"/>
<protein>
    <submittedName>
        <fullName evidence="2">Uncharacterized protein</fullName>
    </submittedName>
</protein>
<dbReference type="InterPro" id="IPR011250">
    <property type="entry name" value="OMP/PagP_B-barrel"/>
</dbReference>
<dbReference type="SUPFAM" id="SSF56925">
    <property type="entry name" value="OMPA-like"/>
    <property type="match status" value="1"/>
</dbReference>